<reference evidence="1 2" key="1">
    <citation type="submission" date="2023-09" db="EMBL/GenBank/DDBJ databases">
        <authorList>
            <person name="Rey-Velasco X."/>
        </authorList>
    </citation>
    <scope>NUCLEOTIDE SEQUENCE [LARGE SCALE GENOMIC DNA]</scope>
    <source>
        <strain evidence="1 2">P117</strain>
    </source>
</reference>
<dbReference type="EMBL" id="JAVRHX010000001">
    <property type="protein sequence ID" value="MDT0594378.1"/>
    <property type="molecule type" value="Genomic_DNA"/>
</dbReference>
<name>A0ABU2ZP19_9ALTE</name>
<comment type="caution">
    <text evidence="1">The sequence shown here is derived from an EMBL/GenBank/DDBJ whole genome shotgun (WGS) entry which is preliminary data.</text>
</comment>
<dbReference type="Pfam" id="PF03301">
    <property type="entry name" value="Trp_dioxygenase"/>
    <property type="match status" value="1"/>
</dbReference>
<dbReference type="RefSeq" id="WP_311367853.1">
    <property type="nucleotide sequence ID" value="NZ_JAVRHX010000001.1"/>
</dbReference>
<dbReference type="PANTHER" id="PTHR10138">
    <property type="entry name" value="TRYPTOPHAN 2,3-DIOXYGENASE"/>
    <property type="match status" value="1"/>
</dbReference>
<protein>
    <submittedName>
        <fullName evidence="1">Tryptophan 2,3-dioxygenase family protein</fullName>
    </submittedName>
</protein>
<dbReference type="Gene3D" id="1.20.58.480">
    <property type="match status" value="1"/>
</dbReference>
<dbReference type="Proteomes" id="UP001253545">
    <property type="component" value="Unassembled WGS sequence"/>
</dbReference>
<accession>A0ABU2ZP19</accession>
<sequence length="248" mass="29335">MQKDKYYRMIESPDMLDYGVYLQCDKLLDCQKAIKDLATADEMQFQIIHQVEELWMKLICFTLVDILDYMENQSHHRVITLFSRVHKLQRMMVDQLDVLETMSPKEYQQIRLQLGNGSGQESPGFRMLLKMPNDLWAHFTQYYLENGKYSIESIYDDEYIHDHKYAVAEALIEFDEQLQLFRWRHMFLIHRSIGLGSASLKGRPVDLLQKGAAKRFFPELWDIRCAMTDKWSVEYGKVRPSISGKSNT</sequence>
<dbReference type="InterPro" id="IPR004981">
    <property type="entry name" value="Trp_2_3_dOase"/>
</dbReference>
<gene>
    <name evidence="1" type="ORF">RM552_05945</name>
</gene>
<dbReference type="PANTHER" id="PTHR10138:SF0">
    <property type="entry name" value="TRYPTOPHAN 2,3-DIOXYGENASE"/>
    <property type="match status" value="1"/>
</dbReference>
<evidence type="ECO:0000313" key="1">
    <source>
        <dbReference type="EMBL" id="MDT0594378.1"/>
    </source>
</evidence>
<evidence type="ECO:0000313" key="2">
    <source>
        <dbReference type="Proteomes" id="UP001253545"/>
    </source>
</evidence>
<keyword evidence="2" id="KW-1185">Reference proteome</keyword>
<dbReference type="SUPFAM" id="SSF140959">
    <property type="entry name" value="Indolic compounds 2,3-dioxygenase-like"/>
    <property type="match status" value="1"/>
</dbReference>
<organism evidence="1 2">
    <name type="scientific">Glaciecola petra</name>
    <dbReference type="NCBI Taxonomy" id="3075602"/>
    <lineage>
        <taxon>Bacteria</taxon>
        <taxon>Pseudomonadati</taxon>
        <taxon>Pseudomonadota</taxon>
        <taxon>Gammaproteobacteria</taxon>
        <taxon>Alteromonadales</taxon>
        <taxon>Alteromonadaceae</taxon>
        <taxon>Glaciecola</taxon>
    </lineage>
</organism>
<proteinExistence type="predicted"/>
<dbReference type="InterPro" id="IPR037217">
    <property type="entry name" value="Trp/Indoleamine_2_3_dOase-like"/>
</dbReference>